<dbReference type="PANTHER" id="PTHR10342:SF273">
    <property type="entry name" value="RE14504P"/>
    <property type="match status" value="1"/>
</dbReference>
<accession>A0AAE1DAK3</accession>
<dbReference type="InterPro" id="IPR017850">
    <property type="entry name" value="Alkaline_phosphatase_core_sf"/>
</dbReference>
<reference evidence="8" key="1">
    <citation type="journal article" date="2023" name="G3 (Bethesda)">
        <title>A reference genome for the long-term kleptoplast-retaining sea slug Elysia crispata morphotype clarki.</title>
        <authorList>
            <person name="Eastman K.E."/>
            <person name="Pendleton A.L."/>
            <person name="Shaikh M.A."/>
            <person name="Suttiyut T."/>
            <person name="Ogas R."/>
            <person name="Tomko P."/>
            <person name="Gavelis G."/>
            <person name="Widhalm J.R."/>
            <person name="Wisecaver J.H."/>
        </authorList>
    </citation>
    <scope>NUCLEOTIDE SEQUENCE</scope>
    <source>
        <strain evidence="8">ECLA1</strain>
    </source>
</reference>
<dbReference type="EMBL" id="JAWDGP010004711">
    <property type="protein sequence ID" value="KAK3762418.1"/>
    <property type="molecule type" value="Genomic_DNA"/>
</dbReference>
<dbReference type="InterPro" id="IPR047115">
    <property type="entry name" value="ARSB"/>
</dbReference>
<dbReference type="Pfam" id="PF00884">
    <property type="entry name" value="Sulfatase"/>
    <property type="match status" value="2"/>
</dbReference>
<evidence type="ECO:0000313" key="8">
    <source>
        <dbReference type="EMBL" id="KAK3762418.1"/>
    </source>
</evidence>
<comment type="caution">
    <text evidence="8">The sequence shown here is derived from an EMBL/GenBank/DDBJ whole genome shotgun (WGS) entry which is preliminary data.</text>
</comment>
<name>A0AAE1DAK3_9GAST</name>
<dbReference type="AlphaFoldDB" id="A0AAE1DAK3"/>
<dbReference type="InterPro" id="IPR000917">
    <property type="entry name" value="Sulfatase_N"/>
</dbReference>
<proteinExistence type="inferred from homology"/>
<dbReference type="Gene3D" id="3.40.720.10">
    <property type="entry name" value="Alkaline Phosphatase, subunit A"/>
    <property type="match status" value="2"/>
</dbReference>
<dbReference type="CDD" id="cd16029">
    <property type="entry name" value="4-S"/>
    <property type="match status" value="1"/>
</dbReference>
<feature type="domain" description="Sulfatase N-terminal" evidence="7">
    <location>
        <begin position="195"/>
        <end position="441"/>
    </location>
</feature>
<sequence>MQCDNLLRVSELRKNVYVTGSEDSDTLDTIKFVSITVLLHDCENKRVTTDINCERARLRHVVSTPKKLTQYPRSRSAAASPRPHIILIVADDLGYNDVSFHGSDQIPTPNIDFLGYNGVILNNYYVSPICTPTRSALMTGRHPIHTGMQHSVLVGSQPDGLPLNETLLPQYLNDLGYQSHIVGKHNVIVGSMPYGLPLNETVLPQYLNQLGYQSHMVGKWHLGMFKWEYTPLYRGFKSHMGYYQGCEDYYTHTYEGSPDQWGLDFRRNKDLLWNCTGQYSTTLFRDEAVRIIHDHNVSEPLFLYLPFQAVHSGNGDGVHLQAPNSYIDKFSYIHNMERRTYAAMLSALDDSVGDIYDTLNSRGMLANSIIVFTTDNGGPANGFDNNAANNFPLRGVKFTLWEGGVRGVGLIHSPLIVRQGYVSNKMLHVCDWLPTLISAAGGKHLLENVTSLDGVDAWEMLSHDSKAVRSEMLHNIDPWDVKAALRMGDYKLLVGAISMSYGKWYPPYQVSGDERNLHYLNFIDDVPLRESVQIKGYRQKLSEAYRAMWPESVKERLVKLYSFAERSDLYTGPYARLSHELYDDAEISDSAKDTKSGLSFEPEKNLRHEVKKFDYSVLSSLGGTPVTVDCGPKPKNASTNCNPMVYPCLYHIPLDPCEYNNIAQNNSEIVVTMLKRLSEYAAYMVPPANKPYDPQGNPRFHDGAWVPWK</sequence>
<dbReference type="InterPro" id="IPR024607">
    <property type="entry name" value="Sulfatase_CS"/>
</dbReference>
<evidence type="ECO:0000256" key="4">
    <source>
        <dbReference type="ARBA" id="ARBA00022801"/>
    </source>
</evidence>
<keyword evidence="4" id="KW-0378">Hydrolase</keyword>
<evidence type="ECO:0000256" key="1">
    <source>
        <dbReference type="ARBA" id="ARBA00001913"/>
    </source>
</evidence>
<gene>
    <name evidence="8" type="ORF">RRG08_061667</name>
</gene>
<keyword evidence="5" id="KW-0106">Calcium</keyword>
<dbReference type="PANTHER" id="PTHR10342">
    <property type="entry name" value="ARYLSULFATASE"/>
    <property type="match status" value="1"/>
</dbReference>
<evidence type="ECO:0000256" key="3">
    <source>
        <dbReference type="ARBA" id="ARBA00022723"/>
    </source>
</evidence>
<evidence type="ECO:0000256" key="2">
    <source>
        <dbReference type="ARBA" id="ARBA00008779"/>
    </source>
</evidence>
<evidence type="ECO:0000259" key="7">
    <source>
        <dbReference type="Pfam" id="PF00884"/>
    </source>
</evidence>
<protein>
    <recommendedName>
        <fullName evidence="7">Sulfatase N-terminal domain-containing protein</fullName>
    </recommendedName>
</protein>
<dbReference type="PROSITE" id="PS00149">
    <property type="entry name" value="SULFATASE_2"/>
    <property type="match status" value="1"/>
</dbReference>
<dbReference type="SUPFAM" id="SSF53649">
    <property type="entry name" value="Alkaline phosphatase-like"/>
    <property type="match status" value="2"/>
</dbReference>
<comment type="cofactor">
    <cofactor evidence="1">
        <name>Ca(2+)</name>
        <dbReference type="ChEBI" id="CHEBI:29108"/>
    </cofactor>
</comment>
<evidence type="ECO:0000256" key="5">
    <source>
        <dbReference type="ARBA" id="ARBA00022837"/>
    </source>
</evidence>
<dbReference type="Proteomes" id="UP001283361">
    <property type="component" value="Unassembled WGS sequence"/>
</dbReference>
<keyword evidence="3" id="KW-0479">Metal-binding</keyword>
<organism evidence="8 9">
    <name type="scientific">Elysia crispata</name>
    <name type="common">lettuce slug</name>
    <dbReference type="NCBI Taxonomy" id="231223"/>
    <lineage>
        <taxon>Eukaryota</taxon>
        <taxon>Metazoa</taxon>
        <taxon>Spiralia</taxon>
        <taxon>Lophotrochozoa</taxon>
        <taxon>Mollusca</taxon>
        <taxon>Gastropoda</taxon>
        <taxon>Heterobranchia</taxon>
        <taxon>Euthyneura</taxon>
        <taxon>Panpulmonata</taxon>
        <taxon>Sacoglossa</taxon>
        <taxon>Placobranchoidea</taxon>
        <taxon>Plakobranchidae</taxon>
        <taxon>Elysia</taxon>
    </lineage>
</organism>
<keyword evidence="6" id="KW-0325">Glycoprotein</keyword>
<keyword evidence="9" id="KW-1185">Reference proteome</keyword>
<evidence type="ECO:0000256" key="6">
    <source>
        <dbReference type="ARBA" id="ARBA00023180"/>
    </source>
</evidence>
<dbReference type="PROSITE" id="PS00523">
    <property type="entry name" value="SULFATASE_1"/>
    <property type="match status" value="1"/>
</dbReference>
<feature type="domain" description="Sulfatase N-terminal" evidence="7">
    <location>
        <begin position="83"/>
        <end position="187"/>
    </location>
</feature>
<evidence type="ECO:0000313" key="9">
    <source>
        <dbReference type="Proteomes" id="UP001283361"/>
    </source>
</evidence>
<dbReference type="GO" id="GO:0008484">
    <property type="term" value="F:sulfuric ester hydrolase activity"/>
    <property type="evidence" value="ECO:0007669"/>
    <property type="project" value="InterPro"/>
</dbReference>
<dbReference type="Gene3D" id="3.30.1120.10">
    <property type="match status" value="1"/>
</dbReference>
<comment type="similarity">
    <text evidence="2">Belongs to the sulfatase family.</text>
</comment>
<dbReference type="GO" id="GO:0046872">
    <property type="term" value="F:metal ion binding"/>
    <property type="evidence" value="ECO:0007669"/>
    <property type="project" value="UniProtKB-KW"/>
</dbReference>